<dbReference type="Gene3D" id="1.10.287.1490">
    <property type="match status" value="1"/>
</dbReference>
<feature type="region of interest" description="Disordered" evidence="8">
    <location>
        <begin position="246"/>
        <end position="325"/>
    </location>
</feature>
<keyword evidence="2" id="KW-0963">Cytoplasm</keyword>
<dbReference type="GO" id="GO:0051231">
    <property type="term" value="P:spindle elongation"/>
    <property type="evidence" value="ECO:0007669"/>
    <property type="project" value="TreeGrafter"/>
</dbReference>
<keyword evidence="6" id="KW-0505">Motor protein</keyword>
<dbReference type="PRINTS" id="PR00380">
    <property type="entry name" value="KINESINHEAVY"/>
</dbReference>
<feature type="compositionally biased region" description="Polar residues" evidence="8">
    <location>
        <begin position="266"/>
        <end position="282"/>
    </location>
</feature>
<feature type="region of interest" description="Disordered" evidence="8">
    <location>
        <begin position="1277"/>
        <end position="1298"/>
    </location>
</feature>
<dbReference type="PROSITE" id="PS50067">
    <property type="entry name" value="KINESIN_MOTOR_2"/>
    <property type="match status" value="1"/>
</dbReference>
<feature type="compositionally biased region" description="Pro residues" evidence="8">
    <location>
        <begin position="1650"/>
        <end position="1665"/>
    </location>
</feature>
<dbReference type="PANTHER" id="PTHR47969">
    <property type="entry name" value="CHROMOSOME-ASSOCIATED KINESIN KIF4A-RELATED"/>
    <property type="match status" value="1"/>
</dbReference>
<dbReference type="GO" id="GO:0007052">
    <property type="term" value="P:mitotic spindle organization"/>
    <property type="evidence" value="ECO:0007669"/>
    <property type="project" value="TreeGrafter"/>
</dbReference>
<comment type="caution">
    <text evidence="10">The sequence shown here is derived from an EMBL/GenBank/DDBJ whole genome shotgun (WGS) entry which is preliminary data.</text>
</comment>
<sequence>LRIRPIVTDPKNASKGRSKAETEVLSLIERSSSYAYNSSEPSASSPTPGQHDIPQQVAVLPLHRHFTFDQVFGTHASQEEVYHGSVKRMVDRFMEGYNVTIMAYGQTSSGKTYTMGTGAPSSDDRGSPSEGIIPRAMNQLFQEAKRSPIQNYPGYKVPGLRTIFRVSFVEIYNEDLIDLLVKGDVRPPVTIREDAKGNIFWTGVQEIVVSSVEEVIQQTHSTEMNEKSSRSHAIFSITLRQEKFVPAHPPPVPLSASTTAALASEGRNSPTFRRQHVKSPSLTGHPSSGMSTSGSSASLASTGSHSSIPTPFTSGIQAPGSKLKRASIMSESPLAPSTPDNPEPEGEWVTLTSKFHFVDLAGSERLKRTSAIGDRAKEGISINAGLHALGNVISALGDPSKKASHVPYRDSKLTRLLQDSLGGNALALMIACVSPSELNLSETMNTLKYANRARNIKNSSSLNQEMNMDNPEYLRTIIQKLKMEIKQLREGATKKALTVNTESAVAADKANPSYRLSTSSTTSTAVHNDDDRFSSPSPSPSPSIPRRLTHYHSRESIATDISFGYLNSVQEEDNDDLYSETSSSGRTTIGQPNIPSLMLPSVDSKSFQDVVAPVIEEYEKVISGLESHLAMTQAALNHSEQMLEEQQGRIDVIEQEKSVLLLQKKQRSTPSPPPAALAELQRHKELQKELETALQTVQNQLQEAEARKVESEQYISNLETKLAQEQAAQERIQKLLDEHEEAERKHEKEPSKDPAIAAKELELRTLSQTVLALEEKYNQHKQAVEAEAKALQDLQASHEQETEVEKEQREAKVAQREDELVEKLQVKAALEQELESSRERQELLVAELENEAKIPRVRTDSALEDESKVIASEQVVKSLGVAEFRVPLSSESFAQVQLLLETQLAEARQSEQQLRQETADLTEKLEKLEKDHKTSLELEEMLRLAVSDLEGRLKVSQDNETKHLAELEENLTRIQELEERSTKAEKEALVVVEELKLKLAEAKDSAEEQLTDELLELLEKMEKERSKVEALQTQVENQLIELATERTRATELESDRDTIQAQWDTDKARIETLEKDIEAQSVQVQEKSALVVALEERLEKHEEIVAAKLQLEQELEYKLVEHEKSLGSKSTLISELQEKIAGLETSLEGSGQAGLHVAEVRAELAVAQEELTKSQAQVYDQEQELKELREKIGVLETETLEARESVSAKETQHAEEVQSLQQKLKIAEADRDDAETQLEDAERRHQSVEETVKSLQNNVAIHLATIDTLQSRLSESLTVSSSSRPGSMSASSLLGSEGDDQAVRKLEAELSRYRALVRENEREIKRLSDDLEMLASEFSNAATAFEDAEEEMKAKITDLEQFLEEKNLTRLTNLNNTSSVSLASSFASSYTTKNREGDLHPSASSTSLSTSKTQQQRQLALLMSERDQALQSSEELSLIVAELNEKNHSLQERLLTLEHEHESSKLQHVLESQSQQDELRTLKDRAERLDRSSPSLAMLASARDGHEDERASVVYERILRHKSSTSSENFGIHTKPEDTLATPRQSWSTTTTNSTSQPGSQIRAGRHESTLIQQAKQIKLLEEKIAEMQKQQESSTSTDGGASSNVGLGIGIQRQNSEPDISRSNSSTLKTRQSMERISPSLRALSTFPIIPPTPPPTTPLPTPPVMAANKGHLNNNAPPSPRIGGTMNFENGPGSATSSSSPHMRPSRTSSFGKNPPRRGERDSGSSVFSDSASTTTTTTNISPATVQALQGVEVNELRGVVDTLAHQVQALKIEQSMQQGKVTRLETSLAETEEKLRTARGDRDQLLAEKETLTKDLEKTRSDWNLSKLKDNRDRAQLELALEKERKDRERAVETRVVMEQRMEEMLSKKSKFGCF</sequence>
<dbReference type="Proteomes" id="UP000696485">
    <property type="component" value="Unassembled WGS sequence"/>
</dbReference>
<dbReference type="InterPro" id="IPR027640">
    <property type="entry name" value="Kinesin-like_fam"/>
</dbReference>
<feature type="coiled-coil region" evidence="7">
    <location>
        <begin position="897"/>
        <end position="931"/>
    </location>
</feature>
<feature type="compositionally biased region" description="Polar residues" evidence="8">
    <location>
        <begin position="1589"/>
        <end position="1606"/>
    </location>
</feature>
<feature type="non-terminal residue" evidence="10">
    <location>
        <position position="1878"/>
    </location>
</feature>
<feature type="coiled-coil region" evidence="7">
    <location>
        <begin position="957"/>
        <end position="1111"/>
    </location>
</feature>
<feature type="region of interest" description="Disordered" evidence="8">
    <location>
        <begin position="510"/>
        <end position="547"/>
    </location>
</feature>
<evidence type="ECO:0000256" key="6">
    <source>
        <dbReference type="PROSITE-ProRule" id="PRU00283"/>
    </source>
</evidence>
<comment type="similarity">
    <text evidence="6">Belongs to the TRAFAC class myosin-kinesin ATPase superfamily. Kinesin family.</text>
</comment>
<dbReference type="InterPro" id="IPR001752">
    <property type="entry name" value="Kinesin_motor_dom"/>
</dbReference>
<dbReference type="GO" id="GO:0005875">
    <property type="term" value="C:microtubule associated complex"/>
    <property type="evidence" value="ECO:0007669"/>
    <property type="project" value="TreeGrafter"/>
</dbReference>
<proteinExistence type="inferred from homology"/>
<keyword evidence="3 6" id="KW-0547">Nucleotide-binding</keyword>
<feature type="coiled-coil region" evidence="7">
    <location>
        <begin position="1157"/>
        <end position="1258"/>
    </location>
</feature>
<feature type="compositionally biased region" description="Low complexity" evidence="8">
    <location>
        <begin position="1545"/>
        <end position="1561"/>
    </location>
</feature>
<dbReference type="GO" id="GO:0008017">
    <property type="term" value="F:microtubule binding"/>
    <property type="evidence" value="ECO:0007669"/>
    <property type="project" value="InterPro"/>
</dbReference>
<feature type="coiled-coil region" evidence="7">
    <location>
        <begin position="1784"/>
        <end position="1857"/>
    </location>
</feature>
<name>A0A9P5VPW3_9FUNG</name>
<evidence type="ECO:0000256" key="7">
    <source>
        <dbReference type="SAM" id="Coils"/>
    </source>
</evidence>
<feature type="compositionally biased region" description="Low complexity" evidence="8">
    <location>
        <begin position="254"/>
        <end position="264"/>
    </location>
</feature>
<evidence type="ECO:0000256" key="3">
    <source>
        <dbReference type="ARBA" id="ARBA00022741"/>
    </source>
</evidence>
<keyword evidence="4 6" id="KW-0067">ATP-binding</keyword>
<feature type="domain" description="Kinesin motor" evidence="9">
    <location>
        <begin position="1"/>
        <end position="456"/>
    </location>
</feature>
<evidence type="ECO:0000256" key="4">
    <source>
        <dbReference type="ARBA" id="ARBA00022840"/>
    </source>
</evidence>
<evidence type="ECO:0000313" key="10">
    <source>
        <dbReference type="EMBL" id="KAF9336042.1"/>
    </source>
</evidence>
<feature type="coiled-coil region" evidence="7">
    <location>
        <begin position="1303"/>
        <end position="1365"/>
    </location>
</feature>
<feature type="region of interest" description="Disordered" evidence="8">
    <location>
        <begin position="1586"/>
        <end position="1741"/>
    </location>
</feature>
<dbReference type="InterPro" id="IPR036961">
    <property type="entry name" value="Kinesin_motor_dom_sf"/>
</dbReference>
<dbReference type="GO" id="GO:0005737">
    <property type="term" value="C:cytoplasm"/>
    <property type="evidence" value="ECO:0007669"/>
    <property type="project" value="UniProtKB-SubCell"/>
</dbReference>
<evidence type="ECO:0000256" key="5">
    <source>
        <dbReference type="ARBA" id="ARBA00023054"/>
    </source>
</evidence>
<protein>
    <recommendedName>
        <fullName evidence="9">Kinesin motor domain-containing protein</fullName>
    </recommendedName>
</protein>
<dbReference type="SMART" id="SM00129">
    <property type="entry name" value="KISc"/>
    <property type="match status" value="1"/>
</dbReference>
<dbReference type="EMBL" id="JAAAUY010000075">
    <property type="protein sequence ID" value="KAF9336042.1"/>
    <property type="molecule type" value="Genomic_DNA"/>
</dbReference>
<feature type="compositionally biased region" description="Low complexity" evidence="8">
    <location>
        <begin position="1726"/>
        <end position="1741"/>
    </location>
</feature>
<dbReference type="Gene3D" id="3.40.850.10">
    <property type="entry name" value="Kinesin motor domain"/>
    <property type="match status" value="1"/>
</dbReference>
<gene>
    <name evidence="10" type="ORF">BG006_009933</name>
</gene>
<feature type="region of interest" description="Disordered" evidence="8">
    <location>
        <begin position="1524"/>
        <end position="1569"/>
    </location>
</feature>
<evidence type="ECO:0000259" key="9">
    <source>
        <dbReference type="PROSITE" id="PS50067"/>
    </source>
</evidence>
<keyword evidence="11" id="KW-1185">Reference proteome</keyword>
<feature type="region of interest" description="Disordered" evidence="8">
    <location>
        <begin position="1"/>
        <end position="22"/>
    </location>
</feature>
<dbReference type="SUPFAM" id="SSF57997">
    <property type="entry name" value="Tropomyosin"/>
    <property type="match status" value="1"/>
</dbReference>
<dbReference type="InterPro" id="IPR027417">
    <property type="entry name" value="P-loop_NTPase"/>
</dbReference>
<evidence type="ECO:0000256" key="8">
    <source>
        <dbReference type="SAM" id="MobiDB-lite"/>
    </source>
</evidence>
<evidence type="ECO:0000256" key="2">
    <source>
        <dbReference type="ARBA" id="ARBA00022490"/>
    </source>
</evidence>
<dbReference type="InterPro" id="IPR019821">
    <property type="entry name" value="Kinesin_motor_CS"/>
</dbReference>
<dbReference type="GO" id="GO:0007018">
    <property type="term" value="P:microtubule-based movement"/>
    <property type="evidence" value="ECO:0007669"/>
    <property type="project" value="InterPro"/>
</dbReference>
<dbReference type="GO" id="GO:0003777">
    <property type="term" value="F:microtubule motor activity"/>
    <property type="evidence" value="ECO:0007669"/>
    <property type="project" value="InterPro"/>
</dbReference>
<dbReference type="SUPFAM" id="SSF52540">
    <property type="entry name" value="P-loop containing nucleoside triphosphate hydrolases"/>
    <property type="match status" value="1"/>
</dbReference>
<dbReference type="Pfam" id="PF00225">
    <property type="entry name" value="Kinesin"/>
    <property type="match status" value="2"/>
</dbReference>
<feature type="binding site" evidence="6">
    <location>
        <begin position="105"/>
        <end position="112"/>
    </location>
    <ligand>
        <name>ATP</name>
        <dbReference type="ChEBI" id="CHEBI:30616"/>
    </ligand>
</feature>
<accession>A0A9P5VPW3</accession>
<dbReference type="PROSITE" id="PS00411">
    <property type="entry name" value="KINESIN_MOTOR_1"/>
    <property type="match status" value="1"/>
</dbReference>
<feature type="compositionally biased region" description="Polar residues" evidence="8">
    <location>
        <begin position="1695"/>
        <end position="1714"/>
    </location>
</feature>
<keyword evidence="5 7" id="KW-0175">Coiled coil</keyword>
<feature type="compositionally biased region" description="Polar residues" evidence="8">
    <location>
        <begin position="1613"/>
        <end position="1632"/>
    </location>
</feature>
<dbReference type="PANTHER" id="PTHR47969:SF15">
    <property type="entry name" value="CHROMOSOME-ASSOCIATED KINESIN KIF4A-RELATED"/>
    <property type="match status" value="1"/>
</dbReference>
<feature type="coiled-coil region" evidence="7">
    <location>
        <begin position="1433"/>
        <end position="1492"/>
    </location>
</feature>
<dbReference type="GO" id="GO:0005524">
    <property type="term" value="F:ATP binding"/>
    <property type="evidence" value="ECO:0007669"/>
    <property type="project" value="UniProtKB-UniRule"/>
</dbReference>
<feature type="compositionally biased region" description="Low complexity" evidence="8">
    <location>
        <begin position="284"/>
        <end position="307"/>
    </location>
</feature>
<comment type="subcellular location">
    <subcellularLocation>
        <location evidence="1">Cytoplasm</location>
    </subcellularLocation>
</comment>
<feature type="compositionally biased region" description="Low complexity" evidence="8">
    <location>
        <begin position="1277"/>
        <end position="1292"/>
    </location>
</feature>
<feature type="region of interest" description="Disordered" evidence="8">
    <location>
        <begin position="794"/>
        <end position="815"/>
    </location>
</feature>
<reference evidence="10" key="1">
    <citation type="journal article" date="2020" name="Fungal Divers.">
        <title>Resolving the Mortierellaceae phylogeny through synthesis of multi-gene phylogenetics and phylogenomics.</title>
        <authorList>
            <person name="Vandepol N."/>
            <person name="Liber J."/>
            <person name="Desiro A."/>
            <person name="Na H."/>
            <person name="Kennedy M."/>
            <person name="Barry K."/>
            <person name="Grigoriev I.V."/>
            <person name="Miller A.N."/>
            <person name="O'Donnell K."/>
            <person name="Stajich J.E."/>
            <person name="Bonito G."/>
        </authorList>
    </citation>
    <scope>NUCLEOTIDE SEQUENCE</scope>
    <source>
        <strain evidence="10">NVP1</strain>
    </source>
</reference>
<organism evidence="10 11">
    <name type="scientific">Podila minutissima</name>
    <dbReference type="NCBI Taxonomy" id="64525"/>
    <lineage>
        <taxon>Eukaryota</taxon>
        <taxon>Fungi</taxon>
        <taxon>Fungi incertae sedis</taxon>
        <taxon>Mucoromycota</taxon>
        <taxon>Mortierellomycotina</taxon>
        <taxon>Mortierellomycetes</taxon>
        <taxon>Mortierellales</taxon>
        <taxon>Mortierellaceae</taxon>
        <taxon>Podila</taxon>
    </lineage>
</organism>
<evidence type="ECO:0000256" key="1">
    <source>
        <dbReference type="ARBA" id="ARBA00004496"/>
    </source>
</evidence>
<feature type="region of interest" description="Disordered" evidence="8">
    <location>
        <begin position="1392"/>
        <end position="1412"/>
    </location>
</feature>
<evidence type="ECO:0000313" key="11">
    <source>
        <dbReference type="Proteomes" id="UP000696485"/>
    </source>
</evidence>
<feature type="compositionally biased region" description="Low complexity" evidence="8">
    <location>
        <begin position="1402"/>
        <end position="1412"/>
    </location>
</feature>